<dbReference type="PANTHER" id="PTHR22883:SF43">
    <property type="entry name" value="PALMITOYLTRANSFERASE APP"/>
    <property type="match status" value="1"/>
</dbReference>
<dbReference type="GO" id="GO:0005794">
    <property type="term" value="C:Golgi apparatus"/>
    <property type="evidence" value="ECO:0007669"/>
    <property type="project" value="TreeGrafter"/>
</dbReference>
<organism evidence="13 14">
    <name type="scientific">Allacma fusca</name>
    <dbReference type="NCBI Taxonomy" id="39272"/>
    <lineage>
        <taxon>Eukaryota</taxon>
        <taxon>Metazoa</taxon>
        <taxon>Ecdysozoa</taxon>
        <taxon>Arthropoda</taxon>
        <taxon>Hexapoda</taxon>
        <taxon>Collembola</taxon>
        <taxon>Symphypleona</taxon>
        <taxon>Sminthuridae</taxon>
        <taxon>Allacma</taxon>
    </lineage>
</organism>
<evidence type="ECO:0000256" key="2">
    <source>
        <dbReference type="ARBA" id="ARBA00022679"/>
    </source>
</evidence>
<keyword evidence="7" id="KW-0449">Lipoprotein</keyword>
<feature type="transmembrane region" description="Helical" evidence="10">
    <location>
        <begin position="142"/>
        <end position="159"/>
    </location>
</feature>
<protein>
    <recommendedName>
        <fullName evidence="10">Palmitoyltransferase</fullName>
        <ecNumber evidence="10">2.3.1.225</ecNumber>
    </recommendedName>
</protein>
<proteinExistence type="inferred from homology"/>
<evidence type="ECO:0000256" key="8">
    <source>
        <dbReference type="ARBA" id="ARBA00023315"/>
    </source>
</evidence>
<evidence type="ECO:0000256" key="4">
    <source>
        <dbReference type="ARBA" id="ARBA00022989"/>
    </source>
</evidence>
<evidence type="ECO:0000256" key="3">
    <source>
        <dbReference type="ARBA" id="ARBA00022692"/>
    </source>
</evidence>
<keyword evidence="2 10" id="KW-0808">Transferase</keyword>
<evidence type="ECO:0000256" key="10">
    <source>
        <dbReference type="RuleBase" id="RU079119"/>
    </source>
</evidence>
<comment type="catalytic activity">
    <reaction evidence="9 10">
        <text>L-cysteinyl-[protein] + hexadecanoyl-CoA = S-hexadecanoyl-L-cysteinyl-[protein] + CoA</text>
        <dbReference type="Rhea" id="RHEA:36683"/>
        <dbReference type="Rhea" id="RHEA-COMP:10131"/>
        <dbReference type="Rhea" id="RHEA-COMP:11032"/>
        <dbReference type="ChEBI" id="CHEBI:29950"/>
        <dbReference type="ChEBI" id="CHEBI:57287"/>
        <dbReference type="ChEBI" id="CHEBI:57379"/>
        <dbReference type="ChEBI" id="CHEBI:74151"/>
        <dbReference type="EC" id="2.3.1.225"/>
    </reaction>
</comment>
<keyword evidence="6" id="KW-0564">Palmitate</keyword>
<evidence type="ECO:0000256" key="6">
    <source>
        <dbReference type="ARBA" id="ARBA00023139"/>
    </source>
</evidence>
<gene>
    <name evidence="13" type="ORF">AFUS01_LOCUS18356</name>
</gene>
<feature type="transmembrane region" description="Helical" evidence="10">
    <location>
        <begin position="328"/>
        <end position="352"/>
    </location>
</feature>
<evidence type="ECO:0000313" key="13">
    <source>
        <dbReference type="EMBL" id="CAG7729658.1"/>
    </source>
</evidence>
<feature type="transmembrane region" description="Helical" evidence="10">
    <location>
        <begin position="171"/>
        <end position="189"/>
    </location>
</feature>
<dbReference type="OrthoDB" id="4096362at2759"/>
<feature type="domain" description="Palmitoyltransferase DHHC" evidence="12">
    <location>
        <begin position="236"/>
        <end position="362"/>
    </location>
</feature>
<dbReference type="AlphaFoldDB" id="A0A8J2K4T9"/>
<comment type="subcellular location">
    <subcellularLocation>
        <location evidence="1">Endomembrane system</location>
        <topology evidence="1">Multi-pass membrane protein</topology>
    </subcellularLocation>
</comment>
<feature type="transmembrane region" description="Helical" evidence="10">
    <location>
        <begin position="284"/>
        <end position="308"/>
    </location>
</feature>
<dbReference type="EC" id="2.3.1.225" evidence="10"/>
<dbReference type="GO" id="GO:0006612">
    <property type="term" value="P:protein targeting to membrane"/>
    <property type="evidence" value="ECO:0007669"/>
    <property type="project" value="TreeGrafter"/>
</dbReference>
<dbReference type="EMBL" id="CAJVCH010182280">
    <property type="protein sequence ID" value="CAG7729658.1"/>
    <property type="molecule type" value="Genomic_DNA"/>
</dbReference>
<comment type="domain">
    <text evidence="10">The DHHC domain is required for palmitoyltransferase activity.</text>
</comment>
<keyword evidence="14" id="KW-1185">Reference proteome</keyword>
<evidence type="ECO:0000256" key="9">
    <source>
        <dbReference type="ARBA" id="ARBA00048048"/>
    </source>
</evidence>
<keyword evidence="8 10" id="KW-0012">Acyltransferase</keyword>
<evidence type="ECO:0000259" key="12">
    <source>
        <dbReference type="Pfam" id="PF01529"/>
    </source>
</evidence>
<comment type="similarity">
    <text evidence="10">Belongs to the DHHC palmitoyltransferase family.</text>
</comment>
<evidence type="ECO:0000256" key="11">
    <source>
        <dbReference type="SAM" id="MobiDB-lite"/>
    </source>
</evidence>
<feature type="region of interest" description="Disordered" evidence="11">
    <location>
        <begin position="606"/>
        <end position="625"/>
    </location>
</feature>
<dbReference type="InterPro" id="IPR039859">
    <property type="entry name" value="PFA4/ZDH16/20/ERF2-like"/>
</dbReference>
<dbReference type="GO" id="GO:0005783">
    <property type="term" value="C:endoplasmic reticulum"/>
    <property type="evidence" value="ECO:0007669"/>
    <property type="project" value="TreeGrafter"/>
</dbReference>
<evidence type="ECO:0000256" key="7">
    <source>
        <dbReference type="ARBA" id="ARBA00023288"/>
    </source>
</evidence>
<dbReference type="PROSITE" id="PS50216">
    <property type="entry name" value="DHHC"/>
    <property type="match status" value="1"/>
</dbReference>
<feature type="compositionally biased region" description="Polar residues" evidence="11">
    <location>
        <begin position="613"/>
        <end position="625"/>
    </location>
</feature>
<evidence type="ECO:0000313" key="14">
    <source>
        <dbReference type="Proteomes" id="UP000708208"/>
    </source>
</evidence>
<name>A0A8J2K4T9_9HEXA</name>
<accession>A0A8J2K4T9</accession>
<dbReference type="Proteomes" id="UP000708208">
    <property type="component" value="Unassembled WGS sequence"/>
</dbReference>
<feature type="region of interest" description="Disordered" evidence="11">
    <location>
        <begin position="32"/>
        <end position="55"/>
    </location>
</feature>
<evidence type="ECO:0000256" key="1">
    <source>
        <dbReference type="ARBA" id="ARBA00004127"/>
    </source>
</evidence>
<reference evidence="13" key="1">
    <citation type="submission" date="2021-06" db="EMBL/GenBank/DDBJ databases">
        <authorList>
            <person name="Hodson N. C."/>
            <person name="Mongue J. A."/>
            <person name="Jaron S. K."/>
        </authorList>
    </citation>
    <scope>NUCLEOTIDE SEQUENCE</scope>
</reference>
<dbReference type="GO" id="GO:0019706">
    <property type="term" value="F:protein-cysteine S-palmitoyltransferase activity"/>
    <property type="evidence" value="ECO:0007669"/>
    <property type="project" value="UniProtKB-EC"/>
</dbReference>
<keyword evidence="3 10" id="KW-0812">Transmembrane</keyword>
<keyword evidence="4 10" id="KW-1133">Transmembrane helix</keyword>
<dbReference type="InterPro" id="IPR001594">
    <property type="entry name" value="Palmitoyltrfase_DHHC"/>
</dbReference>
<evidence type="ECO:0000256" key="5">
    <source>
        <dbReference type="ARBA" id="ARBA00023136"/>
    </source>
</evidence>
<keyword evidence="5 10" id="KW-0472">Membrane</keyword>
<sequence>MELQDTALTSTTPESRYPDLVLQKGTIDADYQSRQGQVSAVTSPPINSEPTSNGRCRNCNKRTFGPCSCRSRTEEGNLNPGFRDKGHQFDPIRVKVEEVKLNELESMEKGPEIEFGRKWEYFPGKNKFYFNGRLMTAPSIRFCMLSFFLILVTFVLFTIFDGPFLAKELTIAIPIIGFVLFFLVMVNMFKTSCSDPGILPRASAQESEFIEKSYASAHGLRPPPRTKDIVVNGQTIKSKYCFTCKMFRPPRASHCGVCDNCVDRFDHHCPFLGNCIGKRNYRNFYTFIVSLSLLAVFVLSCSITHLALIGKEKGNFLDALRDSPTSAVVILISFFGMWTVIGLAGFHTYLIAVEQTTNEDIKGIFGRSNSVNPYTKGNVCHNCCFILCGPYQPSLIDSRGLVTPDFLASLPRKTGGNEISTSPHCSLPPGSMRAHCGDGPNTPRSGTNEMTGQPNMYQITALESGGTKSGVGTTNVISSTTQFPRASIPGHPVPSLPKAGTVPVESGKMTGHGPKSFLNFQPSINNTHSTSTTVNGYHPAGALSQSQKYLVSSQERFTPEEDMSLSMVQLDYPEYNSPPLLRSSHRRQMGTSTSVPLITNAHQNKSVPAGVLNPNSGSSSSVTANRRTLSTVPVSAVDAPVALAFHEQVLPETFDSLTMINSPLHLDSIS</sequence>
<dbReference type="Pfam" id="PF01529">
    <property type="entry name" value="DHHC"/>
    <property type="match status" value="1"/>
</dbReference>
<comment type="caution">
    <text evidence="13">The sequence shown here is derived from an EMBL/GenBank/DDBJ whole genome shotgun (WGS) entry which is preliminary data.</text>
</comment>
<dbReference type="PANTHER" id="PTHR22883">
    <property type="entry name" value="ZINC FINGER DHHC DOMAIN CONTAINING PROTEIN"/>
    <property type="match status" value="1"/>
</dbReference>